<evidence type="ECO:0000256" key="6">
    <source>
        <dbReference type="ARBA" id="ARBA00023295"/>
    </source>
</evidence>
<dbReference type="GO" id="GO:0016020">
    <property type="term" value="C:membrane"/>
    <property type="evidence" value="ECO:0007669"/>
    <property type="project" value="TreeGrafter"/>
</dbReference>
<dbReference type="STRING" id="28743.ENSCVAP00000012319"/>
<keyword evidence="5" id="KW-0119">Carbohydrate metabolism</keyword>
<name>A0A3Q2D238_CYPVA</name>
<sequence>MAAMDKTEFGKTTVFLSKKGEVYRIPALYYNEDEKKLYAIAEKRTTAQDSDAVALVMKIGTVNILSEAWTENEEVLMKKCSCGYRPMNPCLLFEKHTGTLFLFFVYVKNTESWQKKHHCNMARPCYIRKRTKDSQWSEFTDLTDQLPEIHCWSVLAVGPGHGLQTDNGTMIVPAYAYTGPKDKPPVPNSFFFCSDDKGKTWRISKMVKKVSLECEMVEVIDDNRKKVIYCNARNEGGLRVQATVGQNSSAELKQSPILVETGKGCQGSLVSFPAQPAAAHTNQVNKWLLFSHPTSKDERLNLGVYLNKTASRFDPLAWKQLGVINDGPSGYSDLAYIGDGWFACLVECGKECCTEQIACILFTYDELKPAMEE</sequence>
<dbReference type="GO" id="GO:0004308">
    <property type="term" value="F:exo-alpha-sialidase activity"/>
    <property type="evidence" value="ECO:0007669"/>
    <property type="project" value="UniProtKB-EC"/>
</dbReference>
<dbReference type="PANTHER" id="PTHR10628:SF23">
    <property type="entry name" value="SIALIDASE-3"/>
    <property type="match status" value="1"/>
</dbReference>
<evidence type="ECO:0000256" key="4">
    <source>
        <dbReference type="ARBA" id="ARBA00022963"/>
    </source>
</evidence>
<evidence type="ECO:0000256" key="3">
    <source>
        <dbReference type="ARBA" id="ARBA00012733"/>
    </source>
</evidence>
<dbReference type="GeneTree" id="ENSGT00950000182944"/>
<accession>A0A3Q2D238</accession>
<feature type="domain" description="Sialidase" evidence="7">
    <location>
        <begin position="37"/>
        <end position="341"/>
    </location>
</feature>
<dbReference type="Gene3D" id="2.120.10.10">
    <property type="match status" value="1"/>
</dbReference>
<dbReference type="Ensembl" id="ENSCVAT00000019536.1">
    <property type="protein sequence ID" value="ENSCVAP00000012319.1"/>
    <property type="gene ID" value="ENSCVAG00000014728.1"/>
</dbReference>
<evidence type="ECO:0000313" key="9">
    <source>
        <dbReference type="Proteomes" id="UP000265020"/>
    </source>
</evidence>
<dbReference type="GO" id="GO:0009313">
    <property type="term" value="P:oligosaccharide catabolic process"/>
    <property type="evidence" value="ECO:0007669"/>
    <property type="project" value="TreeGrafter"/>
</dbReference>
<dbReference type="InterPro" id="IPR036278">
    <property type="entry name" value="Sialidase_sf"/>
</dbReference>
<dbReference type="CDD" id="cd15482">
    <property type="entry name" value="Sialidase_non-viral"/>
    <property type="match status" value="1"/>
</dbReference>
<dbReference type="Proteomes" id="UP000265020">
    <property type="component" value="Unassembled WGS sequence"/>
</dbReference>
<evidence type="ECO:0000313" key="8">
    <source>
        <dbReference type="Ensembl" id="ENSCVAP00000012319.1"/>
    </source>
</evidence>
<dbReference type="InterPro" id="IPR011040">
    <property type="entry name" value="Sialidase"/>
</dbReference>
<keyword evidence="4" id="KW-0443">Lipid metabolism</keyword>
<dbReference type="EC" id="3.2.1.18" evidence="3"/>
<keyword evidence="4" id="KW-0442">Lipid degradation</keyword>
<keyword evidence="9" id="KW-1185">Reference proteome</keyword>
<evidence type="ECO:0000259" key="7">
    <source>
        <dbReference type="Pfam" id="PF13088"/>
    </source>
</evidence>
<dbReference type="GO" id="GO:0006689">
    <property type="term" value="P:ganglioside catabolic process"/>
    <property type="evidence" value="ECO:0007669"/>
    <property type="project" value="TreeGrafter"/>
</dbReference>
<comment type="similarity">
    <text evidence="2">Belongs to the glycosyl hydrolase 33 family.</text>
</comment>
<proteinExistence type="inferred from homology"/>
<evidence type="ECO:0000256" key="2">
    <source>
        <dbReference type="ARBA" id="ARBA00009348"/>
    </source>
</evidence>
<dbReference type="GO" id="GO:0005737">
    <property type="term" value="C:cytoplasm"/>
    <property type="evidence" value="ECO:0007669"/>
    <property type="project" value="TreeGrafter"/>
</dbReference>
<dbReference type="Pfam" id="PF13088">
    <property type="entry name" value="BNR_2"/>
    <property type="match status" value="1"/>
</dbReference>
<reference evidence="8" key="1">
    <citation type="submission" date="2025-08" db="UniProtKB">
        <authorList>
            <consortium name="Ensembl"/>
        </authorList>
    </citation>
    <scope>IDENTIFICATION</scope>
</reference>
<evidence type="ECO:0000256" key="5">
    <source>
        <dbReference type="ARBA" id="ARBA00023277"/>
    </source>
</evidence>
<protein>
    <recommendedName>
        <fullName evidence="3">exo-alpha-sialidase</fullName>
        <ecNumber evidence="3">3.2.1.18</ecNumber>
    </recommendedName>
</protein>
<dbReference type="PANTHER" id="PTHR10628">
    <property type="entry name" value="SIALIDASE"/>
    <property type="match status" value="1"/>
</dbReference>
<comment type="catalytic activity">
    <reaction evidence="1">
        <text>Hydrolysis of alpha-(2-&gt;3)-, alpha-(2-&gt;6)-, alpha-(2-&gt;8)- glycosidic linkages of terminal sialic acid residues in oligosaccharides, glycoproteins, glycolipids, colominic acid and synthetic substrates.</text>
        <dbReference type="EC" id="3.2.1.18"/>
    </reaction>
</comment>
<dbReference type="InterPro" id="IPR026856">
    <property type="entry name" value="Sialidase_fam"/>
</dbReference>
<keyword evidence="6" id="KW-0378">Hydrolase</keyword>
<keyword evidence="6" id="KW-0326">Glycosidase</keyword>
<dbReference type="AlphaFoldDB" id="A0A3Q2D238"/>
<evidence type="ECO:0000256" key="1">
    <source>
        <dbReference type="ARBA" id="ARBA00000427"/>
    </source>
</evidence>
<dbReference type="SUPFAM" id="SSF50939">
    <property type="entry name" value="Sialidases"/>
    <property type="match status" value="1"/>
</dbReference>
<organism evidence="8 9">
    <name type="scientific">Cyprinodon variegatus</name>
    <name type="common">Sheepshead minnow</name>
    <dbReference type="NCBI Taxonomy" id="28743"/>
    <lineage>
        <taxon>Eukaryota</taxon>
        <taxon>Metazoa</taxon>
        <taxon>Chordata</taxon>
        <taxon>Craniata</taxon>
        <taxon>Vertebrata</taxon>
        <taxon>Euteleostomi</taxon>
        <taxon>Actinopterygii</taxon>
        <taxon>Neopterygii</taxon>
        <taxon>Teleostei</taxon>
        <taxon>Neoteleostei</taxon>
        <taxon>Acanthomorphata</taxon>
        <taxon>Ovalentaria</taxon>
        <taxon>Atherinomorphae</taxon>
        <taxon>Cyprinodontiformes</taxon>
        <taxon>Cyprinodontidae</taxon>
        <taxon>Cyprinodon</taxon>
    </lineage>
</organism>
<dbReference type="OMA" id="NDAGHAM"/>
<reference evidence="8" key="2">
    <citation type="submission" date="2025-09" db="UniProtKB">
        <authorList>
            <consortium name="Ensembl"/>
        </authorList>
    </citation>
    <scope>IDENTIFICATION</scope>
</reference>